<dbReference type="AlphaFoldDB" id="A0A2T9ZCD0"/>
<dbReference type="PANTHER" id="PTHR21575:SF12">
    <property type="entry name" value="PROTEIN HID1"/>
    <property type="match status" value="1"/>
</dbReference>
<feature type="region of interest" description="Disordered" evidence="1">
    <location>
        <begin position="669"/>
        <end position="705"/>
    </location>
</feature>
<organism evidence="2 3">
    <name type="scientific">Smittium megazygosporum</name>
    <dbReference type="NCBI Taxonomy" id="133381"/>
    <lineage>
        <taxon>Eukaryota</taxon>
        <taxon>Fungi</taxon>
        <taxon>Fungi incertae sedis</taxon>
        <taxon>Zoopagomycota</taxon>
        <taxon>Kickxellomycotina</taxon>
        <taxon>Harpellomycetes</taxon>
        <taxon>Harpellales</taxon>
        <taxon>Legeriomycetaceae</taxon>
        <taxon>Smittium</taxon>
    </lineage>
</organism>
<feature type="compositionally biased region" description="Low complexity" evidence="1">
    <location>
        <begin position="673"/>
        <end position="685"/>
    </location>
</feature>
<dbReference type="GO" id="GO:0016020">
    <property type="term" value="C:membrane"/>
    <property type="evidence" value="ECO:0007669"/>
    <property type="project" value="TreeGrafter"/>
</dbReference>
<comment type="caution">
    <text evidence="2">The sequence shown here is derived from an EMBL/GenBank/DDBJ whole genome shotgun (WGS) entry which is preliminary data.</text>
</comment>
<gene>
    <name evidence="2" type="ORF">BB560_003352</name>
</gene>
<dbReference type="PANTHER" id="PTHR21575">
    <property type="entry name" value="PROTEIN HID1"/>
    <property type="match status" value="1"/>
</dbReference>
<dbReference type="Pfam" id="PF12722">
    <property type="entry name" value="Hid1"/>
    <property type="match status" value="2"/>
</dbReference>
<proteinExistence type="predicted"/>
<sequence length="836" mass="94549">MGGSSSKLEFRNKVFFLSEQKNISATDSEFWSLFWTLPQSVHDVFSLVTPKDIIRIRKLCPENFCSLYLLTFQHLQKLLKTKLDPKDKTAKLELLNCVRILTRLTPFIYDHRSPGFEKYIFWSPTPLSESEIGYLLAETAMNLMFIPGLTVVSTTAEAQTPSSESEGIGISSPTETTSTTNKEIFSNRFEVLRLIIALVSKDMYHSPRTLLEYDNKILSYITCHSNYQLLLSILCSLLNSALKIQKSSLFQVSYSPDLLGSDFSSLTSIFSAHLFSICMSSLNYSSDENKNKFYSFVAKLHQHSDFDFIIRNSVSIISFAFDNSQSIIASVTQTQDNKIELAYSAILVLFLVSESNPAFMDYLGDHNDLPTLFILLSNLLLLYKSQYNKISLCRLVALFLRKLSENTNFTLTLMRPFVNYYSAVPVHLRPFRNNAFTPPKLRQNSLTSLSGINSYSSLKSLDLHTGQRSSSKEKIVSSPNQSNDPNSNASNEVNEGGQENDQTNKSDLLAAQSNSETALDSEENTVTVVSYVDFFIQYIYTLVAESNNNLKVVYTDLIISLCNVSPYISNMSIYSIHCLFMMFEVFSSPAFMIVDKIHVQWLNSLLETFDFILHYHLSDNPYFVYHLLGYRHTLSRLETFDYQEAKSLLLNLKKVKQLSDSKRNIEIPEKKTSISSESSSVGNSSLEDPFGKRKQSYKEDSVSSFKSSTSSQESVKDSVQDASLVKKEYIDSYLKRKTVSSIQQITNSIYPHVEKTGLALNSEVIELLSNEKVTDLVPHTHLDTNACKPNISIQKIHLFSSQNNGKSVFLITFKSELWARVYAVASKPVGLFNGSD</sequence>
<evidence type="ECO:0008006" key="4">
    <source>
        <dbReference type="Google" id="ProtNLM"/>
    </source>
</evidence>
<dbReference type="GO" id="GO:0000138">
    <property type="term" value="C:Golgi trans cisterna"/>
    <property type="evidence" value="ECO:0007669"/>
    <property type="project" value="TreeGrafter"/>
</dbReference>
<feature type="compositionally biased region" description="Low complexity" evidence="1">
    <location>
        <begin position="477"/>
        <end position="491"/>
    </location>
</feature>
<evidence type="ECO:0000313" key="2">
    <source>
        <dbReference type="EMBL" id="PVV02200.1"/>
    </source>
</evidence>
<dbReference type="GO" id="GO:0005797">
    <property type="term" value="C:Golgi medial cisterna"/>
    <property type="evidence" value="ECO:0007669"/>
    <property type="project" value="TreeGrafter"/>
</dbReference>
<evidence type="ECO:0000256" key="1">
    <source>
        <dbReference type="SAM" id="MobiDB-lite"/>
    </source>
</evidence>
<dbReference type="Proteomes" id="UP000245609">
    <property type="component" value="Unassembled WGS sequence"/>
</dbReference>
<dbReference type="InterPro" id="IPR026705">
    <property type="entry name" value="Hid-1/Ecm30"/>
</dbReference>
<name>A0A2T9ZCD0_9FUNG</name>
<evidence type="ECO:0000313" key="3">
    <source>
        <dbReference type="Proteomes" id="UP000245609"/>
    </source>
</evidence>
<keyword evidence="3" id="KW-1185">Reference proteome</keyword>
<reference evidence="2 3" key="1">
    <citation type="journal article" date="2018" name="MBio">
        <title>Comparative Genomics Reveals the Core Gene Toolbox for the Fungus-Insect Symbiosis.</title>
        <authorList>
            <person name="Wang Y."/>
            <person name="Stata M."/>
            <person name="Wang W."/>
            <person name="Stajich J.E."/>
            <person name="White M.M."/>
            <person name="Moncalvo J.M."/>
        </authorList>
    </citation>
    <scope>NUCLEOTIDE SEQUENCE [LARGE SCALE GENOMIC DNA]</scope>
    <source>
        <strain evidence="2 3">SC-DP-2</strain>
    </source>
</reference>
<accession>A0A2T9ZCD0</accession>
<dbReference type="EMBL" id="MBFS01000560">
    <property type="protein sequence ID" value="PVV02200.1"/>
    <property type="molecule type" value="Genomic_DNA"/>
</dbReference>
<dbReference type="STRING" id="133381.A0A2T9ZCD0"/>
<dbReference type="OrthoDB" id="1938156at2759"/>
<feature type="non-terminal residue" evidence="2">
    <location>
        <position position="836"/>
    </location>
</feature>
<protein>
    <recommendedName>
        <fullName evidence="4">Dymeclin</fullName>
    </recommendedName>
</protein>
<feature type="region of interest" description="Disordered" evidence="1">
    <location>
        <begin position="469"/>
        <end position="503"/>
    </location>
</feature>